<organism evidence="5 6">
    <name type="scientific">Thiothrix eikelboomii</name>
    <dbReference type="NCBI Taxonomy" id="92487"/>
    <lineage>
        <taxon>Bacteria</taxon>
        <taxon>Pseudomonadati</taxon>
        <taxon>Pseudomonadota</taxon>
        <taxon>Gammaproteobacteria</taxon>
        <taxon>Thiotrichales</taxon>
        <taxon>Thiotrichaceae</taxon>
        <taxon>Thiothrix</taxon>
    </lineage>
</organism>
<dbReference type="EMBL" id="FUYB01000006">
    <property type="protein sequence ID" value="SKA77102.1"/>
    <property type="molecule type" value="Genomic_DNA"/>
</dbReference>
<evidence type="ECO:0000256" key="1">
    <source>
        <dbReference type="ARBA" id="ARBA00023015"/>
    </source>
</evidence>
<dbReference type="InterPro" id="IPR000792">
    <property type="entry name" value="Tscrpt_reg_LuxR_C"/>
</dbReference>
<dbReference type="SUPFAM" id="SSF75516">
    <property type="entry name" value="Pheromone-binding domain of LuxR-like quorum-sensing transcription factors"/>
    <property type="match status" value="1"/>
</dbReference>
<feature type="domain" description="HTH luxR-type" evidence="4">
    <location>
        <begin position="167"/>
        <end position="232"/>
    </location>
</feature>
<dbReference type="InterPro" id="IPR036693">
    <property type="entry name" value="TF_LuxR_autoind-bd_dom_sf"/>
</dbReference>
<evidence type="ECO:0000256" key="2">
    <source>
        <dbReference type="ARBA" id="ARBA00023125"/>
    </source>
</evidence>
<sequence length="236" mass="26128">MPTEQVLEIALAVENSKCLTEVQHHLREFAQRLGYDRFVLFSTSASLDGLVEHIYWMEGAWFEDNGSLDAVTYMRHCPATQHIAQHDEPFFWTKTMVSQGELYRIVAKPRGSGVHGLQVPIFGRTGLQGAMSFGGTSISTTAATRLALTFLANTAFFTVRKLLAPPEDAAVGYLSKREKEMLVWTAAGWRQSAIAEALGLSVRTVENHLRNARRRLGVATTAEAIRIAIRSGHIQG</sequence>
<dbReference type="Gene3D" id="1.10.10.10">
    <property type="entry name" value="Winged helix-like DNA-binding domain superfamily/Winged helix DNA-binding domain"/>
    <property type="match status" value="1"/>
</dbReference>
<reference evidence="6" key="1">
    <citation type="submission" date="2017-02" db="EMBL/GenBank/DDBJ databases">
        <authorList>
            <person name="Varghese N."/>
            <person name="Submissions S."/>
        </authorList>
    </citation>
    <scope>NUCLEOTIDE SEQUENCE [LARGE SCALE GENOMIC DNA]</scope>
    <source>
        <strain evidence="6">ATCC 49788</strain>
    </source>
</reference>
<keyword evidence="6" id="KW-1185">Reference proteome</keyword>
<gene>
    <name evidence="5" type="ORF">SAMN02745130_01731</name>
</gene>
<dbReference type="NCBIfam" id="TIGR03541">
    <property type="entry name" value="reg_near_HchA"/>
    <property type="match status" value="1"/>
</dbReference>
<evidence type="ECO:0000313" key="6">
    <source>
        <dbReference type="Proteomes" id="UP000190460"/>
    </source>
</evidence>
<proteinExistence type="predicted"/>
<dbReference type="PROSITE" id="PS50043">
    <property type="entry name" value="HTH_LUXR_2"/>
    <property type="match status" value="1"/>
</dbReference>
<dbReference type="GO" id="GO:0006355">
    <property type="term" value="P:regulation of DNA-templated transcription"/>
    <property type="evidence" value="ECO:0007669"/>
    <property type="project" value="InterPro"/>
</dbReference>
<dbReference type="GO" id="GO:0003677">
    <property type="term" value="F:DNA binding"/>
    <property type="evidence" value="ECO:0007669"/>
    <property type="project" value="UniProtKB-KW"/>
</dbReference>
<dbReference type="CDD" id="cd06170">
    <property type="entry name" value="LuxR_C_like"/>
    <property type="match status" value="1"/>
</dbReference>
<keyword evidence="2" id="KW-0238">DNA-binding</keyword>
<dbReference type="Pfam" id="PF00196">
    <property type="entry name" value="GerE"/>
    <property type="match status" value="1"/>
</dbReference>
<dbReference type="InterPro" id="IPR005143">
    <property type="entry name" value="TF_LuxR_autoind-bd_dom"/>
</dbReference>
<dbReference type="SUPFAM" id="SSF46894">
    <property type="entry name" value="C-terminal effector domain of the bipartite response regulators"/>
    <property type="match status" value="1"/>
</dbReference>
<accession>A0A1T4WIG7</accession>
<dbReference type="InterPro" id="IPR019941">
    <property type="entry name" value="Tscrpt_reg_LuxR_HchA-assoc"/>
</dbReference>
<dbReference type="Proteomes" id="UP000190460">
    <property type="component" value="Unassembled WGS sequence"/>
</dbReference>
<keyword evidence="3" id="KW-0804">Transcription</keyword>
<protein>
    <submittedName>
        <fullName evidence="5">Transcriptional regulator, LuxR family</fullName>
    </submittedName>
</protein>
<dbReference type="STRING" id="92487.SAMN02745130_01731"/>
<dbReference type="PANTHER" id="PTHR44688">
    <property type="entry name" value="DNA-BINDING TRANSCRIPTIONAL ACTIVATOR DEVR_DOSR"/>
    <property type="match status" value="1"/>
</dbReference>
<evidence type="ECO:0000256" key="3">
    <source>
        <dbReference type="ARBA" id="ARBA00023163"/>
    </source>
</evidence>
<evidence type="ECO:0000313" key="5">
    <source>
        <dbReference type="EMBL" id="SKA77102.1"/>
    </source>
</evidence>
<keyword evidence="1" id="KW-0805">Transcription regulation</keyword>
<dbReference type="PRINTS" id="PR00038">
    <property type="entry name" value="HTHLUXR"/>
</dbReference>
<dbReference type="InterPro" id="IPR016032">
    <property type="entry name" value="Sig_transdc_resp-reg_C-effctor"/>
</dbReference>
<dbReference type="OrthoDB" id="9774661at2"/>
<dbReference type="Gene3D" id="3.30.450.80">
    <property type="entry name" value="Transcription factor LuxR-like, autoinducer-binding domain"/>
    <property type="match status" value="1"/>
</dbReference>
<dbReference type="InterPro" id="IPR036388">
    <property type="entry name" value="WH-like_DNA-bd_sf"/>
</dbReference>
<dbReference type="RefSeq" id="WP_078922200.1">
    <property type="nucleotide sequence ID" value="NZ_FUYB01000006.1"/>
</dbReference>
<dbReference type="Pfam" id="PF03472">
    <property type="entry name" value="Autoind_bind"/>
    <property type="match status" value="1"/>
</dbReference>
<evidence type="ECO:0000259" key="4">
    <source>
        <dbReference type="PROSITE" id="PS50043"/>
    </source>
</evidence>
<name>A0A1T4WIG7_9GAMM</name>
<dbReference type="SMART" id="SM00421">
    <property type="entry name" value="HTH_LUXR"/>
    <property type="match status" value="1"/>
</dbReference>
<dbReference type="AlphaFoldDB" id="A0A1T4WIG7"/>
<dbReference type="PANTHER" id="PTHR44688:SF16">
    <property type="entry name" value="DNA-BINDING TRANSCRIPTIONAL ACTIVATOR DEVR_DOSR"/>
    <property type="match status" value="1"/>
</dbReference>